<dbReference type="Gene3D" id="3.40.190.10">
    <property type="entry name" value="Periplasmic binding protein-like II"/>
    <property type="match status" value="2"/>
</dbReference>
<accession>A0A935T599</accession>
<dbReference type="SUPFAM" id="SSF53850">
    <property type="entry name" value="Periplasmic binding protein-like II"/>
    <property type="match status" value="1"/>
</dbReference>
<protein>
    <submittedName>
        <fullName evidence="6">Amino acid ABC transporter substrate-binding protein</fullName>
    </submittedName>
</protein>
<feature type="chain" id="PRO_5038126711" evidence="4">
    <location>
        <begin position="26"/>
        <end position="341"/>
    </location>
</feature>
<proteinExistence type="inferred from homology"/>
<evidence type="ECO:0000256" key="3">
    <source>
        <dbReference type="ARBA" id="ARBA00022729"/>
    </source>
</evidence>
<name>A0A935T599_9PROT</name>
<evidence type="ECO:0000256" key="4">
    <source>
        <dbReference type="SAM" id="SignalP"/>
    </source>
</evidence>
<dbReference type="AlphaFoldDB" id="A0A935T599"/>
<dbReference type="InterPro" id="IPR001638">
    <property type="entry name" value="Solute-binding_3/MltF_N"/>
</dbReference>
<dbReference type="InterPro" id="IPR051455">
    <property type="entry name" value="Bact_solute-bind_prot3"/>
</dbReference>
<evidence type="ECO:0000259" key="5">
    <source>
        <dbReference type="SMART" id="SM00062"/>
    </source>
</evidence>
<feature type="signal peptide" evidence="4">
    <location>
        <begin position="1"/>
        <end position="25"/>
    </location>
</feature>
<keyword evidence="3 4" id="KW-0732">Signal</keyword>
<evidence type="ECO:0000313" key="7">
    <source>
        <dbReference type="Proteomes" id="UP000706151"/>
    </source>
</evidence>
<gene>
    <name evidence="6" type="ORF">IPK02_00245</name>
</gene>
<keyword evidence="2" id="KW-0813">Transport</keyword>
<reference evidence="6 7" key="1">
    <citation type="submission" date="2020-10" db="EMBL/GenBank/DDBJ databases">
        <title>Connecting structure to function with the recovery of over 1000 high-quality activated sludge metagenome-assembled genomes encoding full-length rRNA genes using long-read sequencing.</title>
        <authorList>
            <person name="Singleton C.M."/>
            <person name="Petriglieri F."/>
            <person name="Kristensen J.M."/>
            <person name="Kirkegaard R.H."/>
            <person name="Michaelsen T.Y."/>
            <person name="Andersen M.H."/>
            <person name="Karst S.M."/>
            <person name="Dueholm M.S."/>
            <person name="Nielsen P.H."/>
            <person name="Albertsen M."/>
        </authorList>
    </citation>
    <scope>NUCLEOTIDE SEQUENCE [LARGE SCALE GENOMIC DNA]</scope>
    <source>
        <strain evidence="6">Fred_18-Q3-R57-64_BAT3C.720</strain>
    </source>
</reference>
<evidence type="ECO:0000256" key="1">
    <source>
        <dbReference type="ARBA" id="ARBA00010333"/>
    </source>
</evidence>
<dbReference type="Proteomes" id="UP000706151">
    <property type="component" value="Unassembled WGS sequence"/>
</dbReference>
<dbReference type="EMBL" id="JADJOT010000001">
    <property type="protein sequence ID" value="MBK7952521.1"/>
    <property type="molecule type" value="Genomic_DNA"/>
</dbReference>
<evidence type="ECO:0000256" key="2">
    <source>
        <dbReference type="ARBA" id="ARBA00022448"/>
    </source>
</evidence>
<dbReference type="Pfam" id="PF00497">
    <property type="entry name" value="SBP_bac_3"/>
    <property type="match status" value="1"/>
</dbReference>
<feature type="domain" description="Solute-binding protein family 3/N-terminal" evidence="5">
    <location>
        <begin position="37"/>
        <end position="268"/>
    </location>
</feature>
<dbReference type="PANTHER" id="PTHR30085">
    <property type="entry name" value="AMINO ACID ABC TRANSPORTER PERMEASE"/>
    <property type="match status" value="1"/>
</dbReference>
<comment type="similarity">
    <text evidence="1">Belongs to the bacterial solute-binding protein 3 family.</text>
</comment>
<dbReference type="PANTHER" id="PTHR30085:SF7">
    <property type="entry name" value="AMINO-ACID ABC TRANSPORTER-BINDING PROTEIN YHDW-RELATED"/>
    <property type="match status" value="1"/>
</dbReference>
<sequence>MPITKNIARSLAALTLGVTAGTALAGPTLDAINKRGTLVCGVHTGLTGFSAPDRNGKYAGIDVDYCKALAAAILGSPDKVKYVPLTAQQRFTALQSGEIDLLSRNTTWNSKRDTTMGSVFPGVWFFDGQAFVVNSKKNPKVRKLADLNKASVCVETGTTTERNLADYARANKLTFKPVVFEGQEATEKAFQSGRCDAYTTDSSGIAAMLVNLPSRADYTVLPEIISKEPLGPMLRRNDQEFFAIMRWMIFALQQAEESGVTQANVLQMKAESKDPTIQRLTGASGEVGKGLGLDADWAVRAIQAVGNYGESYDRNIKPLGLTRGMNALWNKGGLMYPMPLD</sequence>
<comment type="caution">
    <text evidence="6">The sequence shown here is derived from an EMBL/GenBank/DDBJ whole genome shotgun (WGS) entry which is preliminary data.</text>
</comment>
<dbReference type="GO" id="GO:0006865">
    <property type="term" value="P:amino acid transport"/>
    <property type="evidence" value="ECO:0007669"/>
    <property type="project" value="TreeGrafter"/>
</dbReference>
<dbReference type="SMART" id="SM00062">
    <property type="entry name" value="PBPb"/>
    <property type="match status" value="1"/>
</dbReference>
<organism evidence="6 7">
    <name type="scientific">Candidatus Accumulibacter affinis</name>
    <dbReference type="NCBI Taxonomy" id="2954384"/>
    <lineage>
        <taxon>Bacteria</taxon>
        <taxon>Pseudomonadati</taxon>
        <taxon>Pseudomonadota</taxon>
        <taxon>Betaproteobacteria</taxon>
        <taxon>Candidatus Accumulibacter</taxon>
    </lineage>
</organism>
<evidence type="ECO:0000313" key="6">
    <source>
        <dbReference type="EMBL" id="MBK7952521.1"/>
    </source>
</evidence>
<dbReference type="CDD" id="cd13692">
    <property type="entry name" value="PBP2_BztA"/>
    <property type="match status" value="1"/>
</dbReference>